<comment type="catalytic activity">
    <reaction evidence="9 10">
        <text>CMP + ATP = CDP + ADP</text>
        <dbReference type="Rhea" id="RHEA:11600"/>
        <dbReference type="ChEBI" id="CHEBI:30616"/>
        <dbReference type="ChEBI" id="CHEBI:58069"/>
        <dbReference type="ChEBI" id="CHEBI:60377"/>
        <dbReference type="ChEBI" id="CHEBI:456216"/>
        <dbReference type="EC" id="2.7.4.25"/>
    </reaction>
</comment>
<evidence type="ECO:0000256" key="5">
    <source>
        <dbReference type="ARBA" id="ARBA00022741"/>
    </source>
</evidence>
<dbReference type="PANTHER" id="PTHR21299">
    <property type="entry name" value="CYTIDYLATE KINASE/PANTOATE-BETA-ALANINE LIGASE"/>
    <property type="match status" value="1"/>
</dbReference>
<evidence type="ECO:0000256" key="1">
    <source>
        <dbReference type="ARBA" id="ARBA00004496"/>
    </source>
</evidence>
<evidence type="ECO:0000259" key="11">
    <source>
        <dbReference type="Pfam" id="PF02224"/>
    </source>
</evidence>
<name>A0A1X3S023_9GAMM</name>
<dbReference type="OrthoDB" id="9807434at2"/>
<feature type="binding site" evidence="10">
    <location>
        <begin position="12"/>
        <end position="20"/>
    </location>
    <ligand>
        <name>ATP</name>
        <dbReference type="ChEBI" id="CHEBI:30616"/>
    </ligand>
</feature>
<evidence type="ECO:0000256" key="2">
    <source>
        <dbReference type="ARBA" id="ARBA00009427"/>
    </source>
</evidence>
<dbReference type="FunFam" id="3.40.50.300:FF:000262">
    <property type="entry name" value="Cytidylate kinase"/>
    <property type="match status" value="1"/>
</dbReference>
<dbReference type="GO" id="GO:0006220">
    <property type="term" value="P:pyrimidine nucleotide metabolic process"/>
    <property type="evidence" value="ECO:0007669"/>
    <property type="project" value="UniProtKB-UniRule"/>
</dbReference>
<proteinExistence type="inferred from homology"/>
<sequence>MAVTAPVITVDGPSGAGKGTLCKALAEALHWNLLDSGAIYRVLALAALHHQVDIHSEEALVPLATHLDVRFVPEDGQLKVVLEGEDVSLAIRTEEVGNTASQTAAFPRVREALLRRQRAFREAPGLIADGRDMGTVVFPDAAVKIFLDASAEERAQRRMLQLQEKGFSVNFERLLSEIKERDDRDRNRAVAPLVPAPDALVLDSTEMSLDEVVERALAYVSQKLGPANQ</sequence>
<comment type="caution">
    <text evidence="12">The sequence shown here is derived from an EMBL/GenBank/DDBJ whole genome shotgun (WGS) entry which is preliminary data.</text>
</comment>
<dbReference type="GO" id="GO:0005524">
    <property type="term" value="F:ATP binding"/>
    <property type="evidence" value="ECO:0007669"/>
    <property type="project" value="UniProtKB-UniRule"/>
</dbReference>
<comment type="similarity">
    <text evidence="2 10">Belongs to the cytidylate kinase family. Type 1 subfamily.</text>
</comment>
<reference evidence="12 13" key="1">
    <citation type="submission" date="2016-02" db="EMBL/GenBank/DDBJ databases">
        <title>Species-wide whole genome sequencing reveals diversity, host range in Lonsdalea quercina.</title>
        <authorList>
            <person name="Li Y."/>
        </authorList>
    </citation>
    <scope>NUCLEOTIDE SEQUENCE [LARGE SCALE GENOMIC DNA]</scope>
    <source>
        <strain evidence="12 13">LMG 26264</strain>
    </source>
</reference>
<evidence type="ECO:0000256" key="7">
    <source>
        <dbReference type="ARBA" id="ARBA00022840"/>
    </source>
</evidence>
<dbReference type="InterPro" id="IPR011994">
    <property type="entry name" value="Cytidylate_kinase_dom"/>
</dbReference>
<keyword evidence="3 10" id="KW-0963">Cytoplasm</keyword>
<dbReference type="GO" id="GO:0015949">
    <property type="term" value="P:nucleobase-containing small molecule interconversion"/>
    <property type="evidence" value="ECO:0007669"/>
    <property type="project" value="TreeGrafter"/>
</dbReference>
<evidence type="ECO:0000256" key="3">
    <source>
        <dbReference type="ARBA" id="ARBA00022490"/>
    </source>
</evidence>
<organism evidence="12 13">
    <name type="scientific">Lonsdalea iberica</name>
    <dbReference type="NCBI Taxonomy" id="1082703"/>
    <lineage>
        <taxon>Bacteria</taxon>
        <taxon>Pseudomonadati</taxon>
        <taxon>Pseudomonadota</taxon>
        <taxon>Gammaproteobacteria</taxon>
        <taxon>Enterobacterales</taxon>
        <taxon>Pectobacteriaceae</taxon>
        <taxon>Lonsdalea</taxon>
    </lineage>
</organism>
<dbReference type="SUPFAM" id="SSF52540">
    <property type="entry name" value="P-loop containing nucleoside triphosphate hydrolases"/>
    <property type="match status" value="1"/>
</dbReference>
<comment type="subcellular location">
    <subcellularLocation>
        <location evidence="1 10">Cytoplasm</location>
    </subcellularLocation>
</comment>
<keyword evidence="4 10" id="KW-0808">Transferase</keyword>
<dbReference type="Gene3D" id="3.40.50.300">
    <property type="entry name" value="P-loop containing nucleotide triphosphate hydrolases"/>
    <property type="match status" value="1"/>
</dbReference>
<evidence type="ECO:0000256" key="4">
    <source>
        <dbReference type="ARBA" id="ARBA00022679"/>
    </source>
</evidence>
<dbReference type="HAMAP" id="MF_00238">
    <property type="entry name" value="Cytidyl_kinase_type1"/>
    <property type="match status" value="1"/>
</dbReference>
<accession>A0A1X3S023</accession>
<evidence type="ECO:0000256" key="8">
    <source>
        <dbReference type="ARBA" id="ARBA00047615"/>
    </source>
</evidence>
<dbReference type="GO" id="GO:0036431">
    <property type="term" value="F:dCMP kinase activity"/>
    <property type="evidence" value="ECO:0007669"/>
    <property type="project" value="InterPro"/>
</dbReference>
<dbReference type="NCBIfam" id="TIGR00017">
    <property type="entry name" value="cmk"/>
    <property type="match status" value="1"/>
</dbReference>
<keyword evidence="6 10" id="KW-0418">Kinase</keyword>
<dbReference type="EMBL" id="LUTP01000006">
    <property type="protein sequence ID" value="OSN07652.1"/>
    <property type="molecule type" value="Genomic_DNA"/>
</dbReference>
<dbReference type="CDD" id="cd02020">
    <property type="entry name" value="CMPK"/>
    <property type="match status" value="1"/>
</dbReference>
<protein>
    <recommendedName>
        <fullName evidence="10">Cytidylate kinase</fullName>
        <shortName evidence="10">CK</shortName>
        <ecNumber evidence="10">2.7.4.25</ecNumber>
    </recommendedName>
    <alternativeName>
        <fullName evidence="10">Cytidine monophosphate kinase</fullName>
        <shortName evidence="10">CMP kinase</shortName>
    </alternativeName>
</protein>
<dbReference type="GO" id="GO:0036430">
    <property type="term" value="F:CMP kinase activity"/>
    <property type="evidence" value="ECO:0007669"/>
    <property type="project" value="RHEA"/>
</dbReference>
<gene>
    <name evidence="10" type="primary">cmk</name>
    <name evidence="12" type="ORF">AU511_03550</name>
</gene>
<dbReference type="Pfam" id="PF02224">
    <property type="entry name" value="Cytidylate_kin"/>
    <property type="match status" value="1"/>
</dbReference>
<evidence type="ECO:0000313" key="12">
    <source>
        <dbReference type="EMBL" id="OSN07652.1"/>
    </source>
</evidence>
<evidence type="ECO:0000256" key="6">
    <source>
        <dbReference type="ARBA" id="ARBA00022777"/>
    </source>
</evidence>
<evidence type="ECO:0000256" key="9">
    <source>
        <dbReference type="ARBA" id="ARBA00048478"/>
    </source>
</evidence>
<dbReference type="EC" id="2.7.4.25" evidence="10"/>
<evidence type="ECO:0000256" key="10">
    <source>
        <dbReference type="HAMAP-Rule" id="MF_00238"/>
    </source>
</evidence>
<dbReference type="PANTHER" id="PTHR21299:SF2">
    <property type="entry name" value="CYTIDYLATE KINASE"/>
    <property type="match status" value="1"/>
</dbReference>
<dbReference type="InterPro" id="IPR027417">
    <property type="entry name" value="P-loop_NTPase"/>
</dbReference>
<evidence type="ECO:0000313" key="13">
    <source>
        <dbReference type="Proteomes" id="UP000194020"/>
    </source>
</evidence>
<comment type="catalytic activity">
    <reaction evidence="8 10">
        <text>dCMP + ATP = dCDP + ADP</text>
        <dbReference type="Rhea" id="RHEA:25094"/>
        <dbReference type="ChEBI" id="CHEBI:30616"/>
        <dbReference type="ChEBI" id="CHEBI:57566"/>
        <dbReference type="ChEBI" id="CHEBI:58593"/>
        <dbReference type="ChEBI" id="CHEBI:456216"/>
        <dbReference type="EC" id="2.7.4.25"/>
    </reaction>
</comment>
<keyword evidence="7 10" id="KW-0067">ATP-binding</keyword>
<dbReference type="GO" id="GO:0005829">
    <property type="term" value="C:cytosol"/>
    <property type="evidence" value="ECO:0007669"/>
    <property type="project" value="TreeGrafter"/>
</dbReference>
<dbReference type="InterPro" id="IPR003136">
    <property type="entry name" value="Cytidylate_kin"/>
</dbReference>
<keyword evidence="5 10" id="KW-0547">Nucleotide-binding</keyword>
<dbReference type="Proteomes" id="UP000194020">
    <property type="component" value="Unassembled WGS sequence"/>
</dbReference>
<dbReference type="RefSeq" id="WP_094108797.1">
    <property type="nucleotide sequence ID" value="NZ_LUTP01000006.1"/>
</dbReference>
<dbReference type="AlphaFoldDB" id="A0A1X3S023"/>
<feature type="domain" description="Cytidylate kinase" evidence="11">
    <location>
        <begin position="8"/>
        <end position="221"/>
    </location>
</feature>